<dbReference type="OrthoDB" id="894106at2"/>
<comment type="caution">
    <text evidence="2">The sequence shown here is derived from an EMBL/GenBank/DDBJ whole genome shotgun (WGS) entry which is preliminary data.</text>
</comment>
<dbReference type="Gene3D" id="2.30.180.10">
    <property type="entry name" value="FAS1 domain"/>
    <property type="match status" value="1"/>
</dbReference>
<dbReference type="Proteomes" id="UP000233782">
    <property type="component" value="Unassembled WGS sequence"/>
</dbReference>
<evidence type="ECO:0000313" key="3">
    <source>
        <dbReference type="Proteomes" id="UP000233782"/>
    </source>
</evidence>
<reference evidence="2 3" key="1">
    <citation type="submission" date="2017-12" db="EMBL/GenBank/DDBJ databases">
        <title>Genomic Encyclopedia of Type Strains, Phase III (KMG-III): the genomes of soil and plant-associated and newly described type strains.</title>
        <authorList>
            <person name="Whitman W."/>
        </authorList>
    </citation>
    <scope>NUCLEOTIDE SEQUENCE [LARGE SCALE GENOMIC DNA]</scope>
    <source>
        <strain evidence="2 3">LP43</strain>
    </source>
</reference>
<feature type="domain" description="FAS1" evidence="1">
    <location>
        <begin position="31"/>
        <end position="154"/>
    </location>
</feature>
<dbReference type="Pfam" id="PF02469">
    <property type="entry name" value="Fasciclin"/>
    <property type="match status" value="1"/>
</dbReference>
<evidence type="ECO:0000259" key="1">
    <source>
        <dbReference type="PROSITE" id="PS50213"/>
    </source>
</evidence>
<accession>A0A2N3UCV4</accession>
<protein>
    <submittedName>
        <fullName evidence="2">Putative surface protein with fasciclin (FAS1) repeats</fullName>
    </submittedName>
</protein>
<dbReference type="InterPro" id="IPR000782">
    <property type="entry name" value="FAS1_domain"/>
</dbReference>
<dbReference type="AlphaFoldDB" id="A0A2N3UCV4"/>
<dbReference type="SUPFAM" id="SSF82153">
    <property type="entry name" value="FAS1 domain"/>
    <property type="match status" value="1"/>
</dbReference>
<sequence>MKSTLYYIYLAIVLILATFLSKPVSAQDTDLQRMTIMQYVVNERPVLAELLTTAGMAPTLSGSTAYTLLMPAEARLQELKGQSVEKIRAVMAMHLIKGTLAGSDFKEGSRLQTYGGATLNVCRKKDSTLLNGVQLRMTELALRNGRVYELDGVLQP</sequence>
<evidence type="ECO:0000313" key="2">
    <source>
        <dbReference type="EMBL" id="PKV67210.1"/>
    </source>
</evidence>
<organism evidence="2 3">
    <name type="scientific">Pontibacter ramchanderi</name>
    <dbReference type="NCBI Taxonomy" id="1179743"/>
    <lineage>
        <taxon>Bacteria</taxon>
        <taxon>Pseudomonadati</taxon>
        <taxon>Bacteroidota</taxon>
        <taxon>Cytophagia</taxon>
        <taxon>Cytophagales</taxon>
        <taxon>Hymenobacteraceae</taxon>
        <taxon>Pontibacter</taxon>
    </lineage>
</organism>
<keyword evidence="3" id="KW-1185">Reference proteome</keyword>
<gene>
    <name evidence="2" type="ORF">BD749_2351</name>
</gene>
<proteinExistence type="predicted"/>
<dbReference type="EMBL" id="PJMU01000002">
    <property type="protein sequence ID" value="PKV67210.1"/>
    <property type="molecule type" value="Genomic_DNA"/>
</dbReference>
<dbReference type="InterPro" id="IPR036378">
    <property type="entry name" value="FAS1_dom_sf"/>
</dbReference>
<name>A0A2N3UCV4_9BACT</name>
<dbReference type="PROSITE" id="PS50213">
    <property type="entry name" value="FAS1"/>
    <property type="match status" value="1"/>
</dbReference>